<proteinExistence type="predicted"/>
<evidence type="ECO:0008006" key="2">
    <source>
        <dbReference type="Google" id="ProtNLM"/>
    </source>
</evidence>
<dbReference type="AlphaFoldDB" id="B1XSX4"/>
<reference evidence="1" key="1">
    <citation type="submission" date="2008-03" db="EMBL/GenBank/DDBJ databases">
        <title>Complete sequence of Polynucleobacter necessarius STIR1.</title>
        <authorList>
            <consortium name="US DOE Joint Genome Institute"/>
            <person name="Copeland A."/>
            <person name="Lucas S."/>
            <person name="Lapidus A."/>
            <person name="Barry K."/>
            <person name="Detter J.C."/>
            <person name="Glavina del Rio T."/>
            <person name="Hammon N."/>
            <person name="Israni S."/>
            <person name="Dalin E."/>
            <person name="Tice H."/>
            <person name="Pitluck S."/>
            <person name="Chain P."/>
            <person name="Malfatti S."/>
            <person name="Shin M."/>
            <person name="Vergez L."/>
            <person name="Schmutz J."/>
            <person name="Larimer F."/>
            <person name="Land M."/>
            <person name="Hauser L."/>
            <person name="Kyrpides N."/>
            <person name="Kim E."/>
            <person name="Hahn M."/>
            <person name="Richardson P."/>
        </authorList>
    </citation>
    <scope>NUCLEOTIDE SEQUENCE [LARGE SCALE GENOMIC DNA]</scope>
    <source>
        <strain evidence="1">STIR1</strain>
    </source>
</reference>
<dbReference type="Gene3D" id="1.25.40.10">
    <property type="entry name" value="Tetratricopeptide repeat domain"/>
    <property type="match status" value="1"/>
</dbReference>
<organism evidence="1">
    <name type="scientific">Polynucleobacter necessarius subsp. necessarius (strain STIR1)</name>
    <dbReference type="NCBI Taxonomy" id="452638"/>
    <lineage>
        <taxon>Bacteria</taxon>
        <taxon>Pseudomonadati</taxon>
        <taxon>Pseudomonadota</taxon>
        <taxon>Betaproteobacteria</taxon>
        <taxon>Burkholderiales</taxon>
        <taxon>Burkholderiaceae</taxon>
        <taxon>Polynucleobacter</taxon>
    </lineage>
</organism>
<protein>
    <recommendedName>
        <fullName evidence="2">TPR repeat-containing protein</fullName>
    </recommendedName>
</protein>
<gene>
    <name evidence="1" type="ordered locus">Pnec_0140</name>
</gene>
<dbReference type="EMBL" id="CP001010">
    <property type="protein sequence ID" value="ACB43451.1"/>
    <property type="molecule type" value="Genomic_DNA"/>
</dbReference>
<sequence length="63" mass="6996">MNLATQILLKNALDCIAKNKLDESEELLKRALSSAPNNHDILRFMSVVAALKAEYARALDLIN</sequence>
<dbReference type="KEGG" id="pne:Pnec_0140"/>
<dbReference type="STRING" id="452638.Pnec_0140"/>
<dbReference type="SUPFAM" id="SSF48452">
    <property type="entry name" value="TPR-like"/>
    <property type="match status" value="1"/>
</dbReference>
<accession>B1XSX4</accession>
<evidence type="ECO:0000313" key="1">
    <source>
        <dbReference type="EMBL" id="ACB43451.1"/>
    </source>
</evidence>
<name>B1XSX4_POLNS</name>
<dbReference type="InterPro" id="IPR011990">
    <property type="entry name" value="TPR-like_helical_dom_sf"/>
</dbReference>
<dbReference type="HOGENOM" id="CLU_2882054_0_0_4"/>